<name>A0AAD9L7R0_PAPLA</name>
<reference evidence="3" key="1">
    <citation type="submission" date="2023-02" db="EMBL/GenBank/DDBJ databases">
        <title>Identification and recombinant expression of a fungal hydrolase from Papiliotrema laurentii that hydrolyzes apple cutin and clears colloidal polyester polyurethane.</title>
        <authorList>
            <consortium name="DOE Joint Genome Institute"/>
            <person name="Roman V.A."/>
            <person name="Bojanowski C."/>
            <person name="Crable B.R."/>
            <person name="Wagner D.N."/>
            <person name="Hung C.S."/>
            <person name="Nadeau L.J."/>
            <person name="Schratz L."/>
            <person name="Haridas S."/>
            <person name="Pangilinan J."/>
            <person name="Lipzen A."/>
            <person name="Na H."/>
            <person name="Yan M."/>
            <person name="Ng V."/>
            <person name="Grigoriev I.V."/>
            <person name="Spatafora J.W."/>
            <person name="Barlow D."/>
            <person name="Biffinger J."/>
            <person name="Kelley-Loughnane N."/>
            <person name="Varaljay V.A."/>
            <person name="Crookes-Goodson W.J."/>
        </authorList>
    </citation>
    <scope>NUCLEOTIDE SEQUENCE</scope>
    <source>
        <strain evidence="3">5307AH</strain>
    </source>
</reference>
<gene>
    <name evidence="3" type="ORF">DB88DRAFT_163119</name>
</gene>
<evidence type="ECO:0000313" key="4">
    <source>
        <dbReference type="Proteomes" id="UP001182556"/>
    </source>
</evidence>
<feature type="transmembrane region" description="Helical" evidence="2">
    <location>
        <begin position="20"/>
        <end position="37"/>
    </location>
</feature>
<dbReference type="Proteomes" id="UP001182556">
    <property type="component" value="Unassembled WGS sequence"/>
</dbReference>
<feature type="region of interest" description="Disordered" evidence="1">
    <location>
        <begin position="52"/>
        <end position="83"/>
    </location>
</feature>
<comment type="caution">
    <text evidence="3">The sequence shown here is derived from an EMBL/GenBank/DDBJ whole genome shotgun (WGS) entry which is preliminary data.</text>
</comment>
<dbReference type="EMBL" id="JAODAN010000002">
    <property type="protein sequence ID" value="KAK1926406.1"/>
    <property type="molecule type" value="Genomic_DNA"/>
</dbReference>
<dbReference type="AlphaFoldDB" id="A0AAD9L7R0"/>
<sequence length="132" mass="15196">MAGGGGFNPVFKPALPGRTHRFLASAIGGTMWFWMMYRIRQVRRLPRLARLETSVGRPKRSRTRRPRRRSRRTPLAQEQREADKTTTAFLYHINPHIAKHACTYGQIFQKSSHLRDLIQSASALALRHPLHG</sequence>
<keyword evidence="2" id="KW-1133">Transmembrane helix</keyword>
<feature type="compositionally biased region" description="Basic residues" evidence="1">
    <location>
        <begin position="57"/>
        <end position="72"/>
    </location>
</feature>
<evidence type="ECO:0000256" key="2">
    <source>
        <dbReference type="SAM" id="Phobius"/>
    </source>
</evidence>
<keyword evidence="4" id="KW-1185">Reference proteome</keyword>
<protein>
    <submittedName>
        <fullName evidence="3">Uncharacterized protein</fullName>
    </submittedName>
</protein>
<accession>A0AAD9L7R0</accession>
<keyword evidence="2" id="KW-0812">Transmembrane</keyword>
<evidence type="ECO:0000256" key="1">
    <source>
        <dbReference type="SAM" id="MobiDB-lite"/>
    </source>
</evidence>
<proteinExistence type="predicted"/>
<keyword evidence="2" id="KW-0472">Membrane</keyword>
<organism evidence="3 4">
    <name type="scientific">Papiliotrema laurentii</name>
    <name type="common">Cryptococcus laurentii</name>
    <dbReference type="NCBI Taxonomy" id="5418"/>
    <lineage>
        <taxon>Eukaryota</taxon>
        <taxon>Fungi</taxon>
        <taxon>Dikarya</taxon>
        <taxon>Basidiomycota</taxon>
        <taxon>Agaricomycotina</taxon>
        <taxon>Tremellomycetes</taxon>
        <taxon>Tremellales</taxon>
        <taxon>Rhynchogastremaceae</taxon>
        <taxon>Papiliotrema</taxon>
    </lineage>
</organism>
<evidence type="ECO:0000313" key="3">
    <source>
        <dbReference type="EMBL" id="KAK1926406.1"/>
    </source>
</evidence>